<feature type="region of interest" description="Disordered" evidence="1">
    <location>
        <begin position="1"/>
        <end position="25"/>
    </location>
</feature>
<accession>A0A1Q9ELC8</accession>
<evidence type="ECO:0000313" key="3">
    <source>
        <dbReference type="Proteomes" id="UP000186817"/>
    </source>
</evidence>
<proteinExistence type="predicted"/>
<organism evidence="2 3">
    <name type="scientific">Symbiodinium microadriaticum</name>
    <name type="common">Dinoflagellate</name>
    <name type="synonym">Zooxanthella microadriatica</name>
    <dbReference type="NCBI Taxonomy" id="2951"/>
    <lineage>
        <taxon>Eukaryota</taxon>
        <taxon>Sar</taxon>
        <taxon>Alveolata</taxon>
        <taxon>Dinophyceae</taxon>
        <taxon>Suessiales</taxon>
        <taxon>Symbiodiniaceae</taxon>
        <taxon>Symbiodinium</taxon>
    </lineage>
</organism>
<sequence length="136" mass="14275">MPVPTEVPSPTSPAGPEQEEADEDAGCAHLRGHIVGGFKFSITKGSIVKTPTSLEVPAPDESAVAGSAVMSSAGDVQVVEEEADEDEAAPLVAPPLAPAELVEEALILLLLDWWELPVPVADSEEEEARSQSNFEF</sequence>
<dbReference type="Proteomes" id="UP000186817">
    <property type="component" value="Unassembled WGS sequence"/>
</dbReference>
<dbReference type="AlphaFoldDB" id="A0A1Q9ELC8"/>
<feature type="compositionally biased region" description="Pro residues" evidence="1">
    <location>
        <begin position="1"/>
        <end position="13"/>
    </location>
</feature>
<name>A0A1Q9ELC8_SYMMI</name>
<protein>
    <submittedName>
        <fullName evidence="2">Uncharacterized protein</fullName>
    </submittedName>
</protein>
<evidence type="ECO:0000313" key="2">
    <source>
        <dbReference type="EMBL" id="OLQ08242.1"/>
    </source>
</evidence>
<keyword evidence="3" id="KW-1185">Reference proteome</keyword>
<dbReference type="EMBL" id="LSRX01000121">
    <property type="protein sequence ID" value="OLQ08242.1"/>
    <property type="molecule type" value="Genomic_DNA"/>
</dbReference>
<reference evidence="2 3" key="1">
    <citation type="submission" date="2016-02" db="EMBL/GenBank/DDBJ databases">
        <title>Genome analysis of coral dinoflagellate symbionts highlights evolutionary adaptations to a symbiotic lifestyle.</title>
        <authorList>
            <person name="Aranda M."/>
            <person name="Li Y."/>
            <person name="Liew Y.J."/>
            <person name="Baumgarten S."/>
            <person name="Simakov O."/>
            <person name="Wilson M."/>
            <person name="Piel J."/>
            <person name="Ashoor H."/>
            <person name="Bougouffa S."/>
            <person name="Bajic V.B."/>
            <person name="Ryu T."/>
            <person name="Ravasi T."/>
            <person name="Bayer T."/>
            <person name="Micklem G."/>
            <person name="Kim H."/>
            <person name="Bhak J."/>
            <person name="Lajeunesse T.C."/>
            <person name="Voolstra C.R."/>
        </authorList>
    </citation>
    <scope>NUCLEOTIDE SEQUENCE [LARGE SCALE GENOMIC DNA]</scope>
    <source>
        <strain evidence="2 3">CCMP2467</strain>
    </source>
</reference>
<gene>
    <name evidence="2" type="ORF">AK812_SmicGene8280</name>
</gene>
<evidence type="ECO:0000256" key="1">
    <source>
        <dbReference type="SAM" id="MobiDB-lite"/>
    </source>
</evidence>
<comment type="caution">
    <text evidence="2">The sequence shown here is derived from an EMBL/GenBank/DDBJ whole genome shotgun (WGS) entry which is preliminary data.</text>
</comment>